<organism evidence="2 3">
    <name type="scientific">Pandoraea commovens</name>
    <dbReference type="NCBI Taxonomy" id="2508289"/>
    <lineage>
        <taxon>Bacteria</taxon>
        <taxon>Pseudomonadati</taxon>
        <taxon>Pseudomonadota</taxon>
        <taxon>Betaproteobacteria</taxon>
        <taxon>Burkholderiales</taxon>
        <taxon>Burkholderiaceae</taxon>
        <taxon>Pandoraea</taxon>
    </lineage>
</organism>
<evidence type="ECO:0000313" key="2">
    <source>
        <dbReference type="EMBL" id="VVD93431.1"/>
    </source>
</evidence>
<feature type="compositionally biased region" description="Polar residues" evidence="1">
    <location>
        <begin position="162"/>
        <end position="179"/>
    </location>
</feature>
<feature type="compositionally biased region" description="Low complexity" evidence="1">
    <location>
        <begin position="207"/>
        <end position="228"/>
    </location>
</feature>
<accession>A0A5E4U167</accession>
<sequence length="284" mass="30947">MTSISLQSVAYNSRPTLDRLGEPGNGATIENGRIGINDKGQLVVFKGRTYLLHLQQCYRADKLIKANDLSTHASASLRSELKFKDLRLGKQSTDTLIRRMNLTNALRKFVGASDKPVCYESLLTGMMGKILSRRSPQSQACVRITTQPPMGLQELKWLPPTVDNNVANHRTGPEQTTEATFDRSPVPKPRPTVPANAPTRPPRKIDPPFVHHPLPSSPSPSTVSSHSFEFLPGTPPQTRTSASSDDAQTSARSTGDFPAFLDDLHLGGVAKDALIRTMLVNSGS</sequence>
<evidence type="ECO:0000313" key="3">
    <source>
        <dbReference type="Proteomes" id="UP000343335"/>
    </source>
</evidence>
<reference evidence="2 3" key="1">
    <citation type="submission" date="2019-08" db="EMBL/GenBank/DDBJ databases">
        <authorList>
            <person name="Peeters C."/>
        </authorList>
    </citation>
    <scope>NUCLEOTIDE SEQUENCE [LARGE SCALE GENOMIC DNA]</scope>
    <source>
        <strain evidence="2 3">LMG 31010</strain>
    </source>
</reference>
<feature type="region of interest" description="Disordered" evidence="1">
    <location>
        <begin position="162"/>
        <end position="254"/>
    </location>
</feature>
<proteinExistence type="predicted"/>
<protein>
    <submittedName>
        <fullName evidence="2">Uncharacterized protein</fullName>
    </submittedName>
</protein>
<name>A0A5E4U167_9BURK</name>
<feature type="compositionally biased region" description="Low complexity" evidence="1">
    <location>
        <begin position="238"/>
        <end position="254"/>
    </location>
</feature>
<dbReference type="EMBL" id="CABPSA010000002">
    <property type="protein sequence ID" value="VVD93431.1"/>
    <property type="molecule type" value="Genomic_DNA"/>
</dbReference>
<gene>
    <name evidence="2" type="ORF">PCO31010_01766</name>
</gene>
<dbReference type="Proteomes" id="UP000343335">
    <property type="component" value="Unassembled WGS sequence"/>
</dbReference>
<dbReference type="RefSeq" id="WP_150663894.1">
    <property type="nucleotide sequence ID" value="NZ_CABPSA010000002.1"/>
</dbReference>
<dbReference type="OrthoDB" id="8940462at2"/>
<evidence type="ECO:0000256" key="1">
    <source>
        <dbReference type="SAM" id="MobiDB-lite"/>
    </source>
</evidence>
<dbReference type="AlphaFoldDB" id="A0A5E4U167"/>